<sequence>MGAVTALPHATRTPRPNERKLTRAAGWLAVAFGVIHVVVSPLDNRDVWSEIFEQGPWRTISLDVTSENLAYSEAFWVAPGSFGVPVLLFGAFVLWTAKQGARVPAPFGWAMTAWGAVLAALLPASPAWALVAVGVLLVLAARGPGAERPGTAGS</sequence>
<dbReference type="STRING" id="67267.GCA_000716675_01098"/>
<evidence type="ECO:0000313" key="2">
    <source>
        <dbReference type="EMBL" id="ARX81665.1"/>
    </source>
</evidence>
<dbReference type="InterPro" id="IPR045590">
    <property type="entry name" value="DUF6463"/>
</dbReference>
<accession>A0A1Z1W5G3</accession>
<evidence type="ECO:0000313" key="3">
    <source>
        <dbReference type="Proteomes" id="UP000195880"/>
    </source>
</evidence>
<keyword evidence="3" id="KW-1185">Reference proteome</keyword>
<dbReference type="Pfam" id="PF20064">
    <property type="entry name" value="DUF6463"/>
    <property type="match status" value="1"/>
</dbReference>
<reference evidence="2 3" key="1">
    <citation type="submission" date="2017-05" db="EMBL/GenBank/DDBJ databases">
        <title>Streptomyces alboflavus Genome sequencing and assembly.</title>
        <authorList>
            <person name="Wang Y."/>
            <person name="Du B."/>
            <person name="Ding Y."/>
            <person name="Liu H."/>
            <person name="Hou Q."/>
            <person name="Liu K."/>
            <person name="Wang C."/>
            <person name="Yao L."/>
        </authorList>
    </citation>
    <scope>NUCLEOTIDE SEQUENCE [LARGE SCALE GENOMIC DNA]</scope>
    <source>
        <strain evidence="2 3">MDJK44</strain>
    </source>
</reference>
<dbReference type="Proteomes" id="UP000195880">
    <property type="component" value="Chromosome"/>
</dbReference>
<proteinExistence type="predicted"/>
<dbReference type="EMBL" id="CP021748">
    <property type="protein sequence ID" value="ARX81665.1"/>
    <property type="molecule type" value="Genomic_DNA"/>
</dbReference>
<feature type="transmembrane region" description="Helical" evidence="1">
    <location>
        <begin position="21"/>
        <end position="39"/>
    </location>
</feature>
<dbReference type="OrthoDB" id="3574450at2"/>
<keyword evidence="1" id="KW-1133">Transmembrane helix</keyword>
<organism evidence="2 3">
    <name type="scientific">Streptomyces alboflavus</name>
    <dbReference type="NCBI Taxonomy" id="67267"/>
    <lineage>
        <taxon>Bacteria</taxon>
        <taxon>Bacillati</taxon>
        <taxon>Actinomycetota</taxon>
        <taxon>Actinomycetes</taxon>
        <taxon>Kitasatosporales</taxon>
        <taxon>Streptomycetaceae</taxon>
        <taxon>Streptomyces</taxon>
    </lineage>
</organism>
<feature type="transmembrane region" description="Helical" evidence="1">
    <location>
        <begin position="74"/>
        <end position="95"/>
    </location>
</feature>
<gene>
    <name evidence="2" type="ORF">SMD44_01063</name>
</gene>
<dbReference type="eggNOG" id="ENOG503326I">
    <property type="taxonomic scope" value="Bacteria"/>
</dbReference>
<protein>
    <submittedName>
        <fullName evidence="2">Uncharacterized protein</fullName>
    </submittedName>
</protein>
<keyword evidence="1" id="KW-0812">Transmembrane</keyword>
<dbReference type="AlphaFoldDB" id="A0A1Z1W5G3"/>
<dbReference type="RefSeq" id="WP_087883033.1">
    <property type="nucleotide sequence ID" value="NZ_CP021748.1"/>
</dbReference>
<evidence type="ECO:0000256" key="1">
    <source>
        <dbReference type="SAM" id="Phobius"/>
    </source>
</evidence>
<dbReference type="KEGG" id="salf:SMD44_01063"/>
<name>A0A1Z1W5G3_9ACTN</name>
<keyword evidence="1" id="KW-0472">Membrane</keyword>
<feature type="transmembrane region" description="Helical" evidence="1">
    <location>
        <begin position="107"/>
        <end position="140"/>
    </location>
</feature>